<reference evidence="2 3" key="1">
    <citation type="submission" date="2016-10" db="EMBL/GenBank/DDBJ databases">
        <title>Comparative genome analysis of multiple Pseudomonas spp. focuses on biocontrol and plant growth promoting traits.</title>
        <authorList>
            <person name="Tao X.-Y."/>
            <person name="Taylor C.G."/>
        </authorList>
    </citation>
    <scope>NUCLEOTIDE SEQUENCE [LARGE SCALE GENOMIC DNA]</scope>
    <source>
        <strain evidence="2 3">36G2</strain>
    </source>
</reference>
<dbReference type="PROSITE" id="PS51257">
    <property type="entry name" value="PROKAR_LIPOPROTEIN"/>
    <property type="match status" value="1"/>
</dbReference>
<protein>
    <recommendedName>
        <fullName evidence="4">Lipoprotein</fullName>
    </recommendedName>
</protein>
<proteinExistence type="predicted"/>
<dbReference type="Proteomes" id="UP000283619">
    <property type="component" value="Unassembled WGS sequence"/>
</dbReference>
<dbReference type="AlphaFoldDB" id="A0A423NU89"/>
<evidence type="ECO:0000313" key="3">
    <source>
        <dbReference type="Proteomes" id="UP000283619"/>
    </source>
</evidence>
<evidence type="ECO:0000256" key="1">
    <source>
        <dbReference type="SAM" id="SignalP"/>
    </source>
</evidence>
<accession>A0A423NU89</accession>
<feature type="chain" id="PRO_5019076815" description="Lipoprotein" evidence="1">
    <location>
        <begin position="18"/>
        <end position="157"/>
    </location>
</feature>
<evidence type="ECO:0008006" key="4">
    <source>
        <dbReference type="Google" id="ProtNLM"/>
    </source>
</evidence>
<dbReference type="EMBL" id="MOBZ01000025">
    <property type="protein sequence ID" value="ROO01836.1"/>
    <property type="molecule type" value="Genomic_DNA"/>
</dbReference>
<feature type="signal peptide" evidence="1">
    <location>
        <begin position="1"/>
        <end position="17"/>
    </location>
</feature>
<name>A0A423NU89_PSEFL</name>
<gene>
    <name evidence="2" type="ORF">BK673_28385</name>
</gene>
<comment type="caution">
    <text evidence="2">The sequence shown here is derived from an EMBL/GenBank/DDBJ whole genome shotgun (WGS) entry which is preliminary data.</text>
</comment>
<organism evidence="2 3">
    <name type="scientific">Pseudomonas fluorescens</name>
    <dbReference type="NCBI Taxonomy" id="294"/>
    <lineage>
        <taxon>Bacteria</taxon>
        <taxon>Pseudomonadati</taxon>
        <taxon>Pseudomonadota</taxon>
        <taxon>Gammaproteobacteria</taxon>
        <taxon>Pseudomonadales</taxon>
        <taxon>Pseudomonadaceae</taxon>
        <taxon>Pseudomonas</taxon>
    </lineage>
</organism>
<sequence>MGMKKIMLAVLAAAALAGCGGNKDKAQAFVESSGMTKQYTSMVETASSGYASRYPMLEHEQIRNVVRENIDPDDLKGMVVEIYANHFNSDELDLLTRANQHPEQAMTIILSSKKGRNLAEKFMAVQSTLAKDMRDAMADSDEAIIDALDDLKDQAQG</sequence>
<evidence type="ECO:0000313" key="2">
    <source>
        <dbReference type="EMBL" id="ROO01836.1"/>
    </source>
</evidence>
<keyword evidence="1" id="KW-0732">Signal</keyword>